<keyword evidence="1 8" id="KW-0444">Lipid biosynthesis</keyword>
<dbReference type="InterPro" id="IPR002582">
    <property type="entry name" value="ACPS"/>
</dbReference>
<dbReference type="EMBL" id="CP110615">
    <property type="protein sequence ID" value="UZJ25371.1"/>
    <property type="molecule type" value="Genomic_DNA"/>
</dbReference>
<evidence type="ECO:0000256" key="7">
    <source>
        <dbReference type="ARBA" id="ARBA00023160"/>
    </source>
</evidence>
<dbReference type="NCBIfam" id="TIGR00516">
    <property type="entry name" value="acpS"/>
    <property type="match status" value="1"/>
</dbReference>
<comment type="cofactor">
    <cofactor evidence="8">
        <name>Mg(2+)</name>
        <dbReference type="ChEBI" id="CHEBI:18420"/>
    </cofactor>
</comment>
<organism evidence="10 11">
    <name type="scientific">Rhodococcus antarcticus</name>
    <dbReference type="NCBI Taxonomy" id="2987751"/>
    <lineage>
        <taxon>Bacteria</taxon>
        <taxon>Bacillati</taxon>
        <taxon>Actinomycetota</taxon>
        <taxon>Actinomycetes</taxon>
        <taxon>Mycobacteriales</taxon>
        <taxon>Nocardiaceae</taxon>
        <taxon>Rhodococcus</taxon>
    </lineage>
</organism>
<dbReference type="InterPro" id="IPR037143">
    <property type="entry name" value="4-PPantetheinyl_Trfase_dom_sf"/>
</dbReference>
<dbReference type="InterPro" id="IPR004568">
    <property type="entry name" value="Ppantetheine-prot_Trfase_dom"/>
</dbReference>
<comment type="similarity">
    <text evidence="8">Belongs to the P-Pant transferase superfamily. AcpS family.</text>
</comment>
<dbReference type="InterPro" id="IPR008278">
    <property type="entry name" value="4-PPantetheinyl_Trfase_dom"/>
</dbReference>
<evidence type="ECO:0000256" key="6">
    <source>
        <dbReference type="ARBA" id="ARBA00023098"/>
    </source>
</evidence>
<evidence type="ECO:0000313" key="10">
    <source>
        <dbReference type="EMBL" id="UZJ25371.1"/>
    </source>
</evidence>
<sequence length="123" mass="13005">MIVGVGTDLVGVPRFEASLVRTPGLLPRCWTDAERVTGRGAVRRPRSLAARFAAKEAAAKAVGAPRGWSWHDVEVVVGPGGRPLLRVSGLLGRIAADAGVTHWHCSLTHDADLAQAVVIAERL</sequence>
<dbReference type="NCBIfam" id="NF000832">
    <property type="entry name" value="PRK00070.3-2"/>
    <property type="match status" value="1"/>
</dbReference>
<feature type="binding site" evidence="8">
    <location>
        <position position="56"/>
    </location>
    <ligand>
        <name>Mg(2+)</name>
        <dbReference type="ChEBI" id="CHEBI:18420"/>
    </ligand>
</feature>
<feature type="binding site" evidence="8">
    <location>
        <position position="8"/>
    </location>
    <ligand>
        <name>Mg(2+)</name>
        <dbReference type="ChEBI" id="CHEBI:18420"/>
    </ligand>
</feature>
<protein>
    <recommendedName>
        <fullName evidence="8">Holo-[acyl-carrier-protein] synthase</fullName>
        <shortName evidence="8">Holo-ACP synthase</shortName>
        <ecNumber evidence="8">2.7.8.7</ecNumber>
    </recommendedName>
    <alternativeName>
        <fullName evidence="8">4'-phosphopantetheinyl transferase AcpS</fullName>
    </alternativeName>
</protein>
<keyword evidence="4 8" id="KW-0276">Fatty acid metabolism</keyword>
<dbReference type="SUPFAM" id="SSF56214">
    <property type="entry name" value="4'-phosphopantetheinyl transferase"/>
    <property type="match status" value="1"/>
</dbReference>
<dbReference type="NCBIfam" id="TIGR00556">
    <property type="entry name" value="pantethn_trn"/>
    <property type="match status" value="1"/>
</dbReference>
<evidence type="ECO:0000256" key="8">
    <source>
        <dbReference type="HAMAP-Rule" id="MF_00101"/>
    </source>
</evidence>
<dbReference type="HAMAP" id="MF_00101">
    <property type="entry name" value="AcpS"/>
    <property type="match status" value="1"/>
</dbReference>
<comment type="catalytic activity">
    <reaction evidence="8">
        <text>apo-[ACP] + CoA = holo-[ACP] + adenosine 3',5'-bisphosphate + H(+)</text>
        <dbReference type="Rhea" id="RHEA:12068"/>
        <dbReference type="Rhea" id="RHEA-COMP:9685"/>
        <dbReference type="Rhea" id="RHEA-COMP:9690"/>
        <dbReference type="ChEBI" id="CHEBI:15378"/>
        <dbReference type="ChEBI" id="CHEBI:29999"/>
        <dbReference type="ChEBI" id="CHEBI:57287"/>
        <dbReference type="ChEBI" id="CHEBI:58343"/>
        <dbReference type="ChEBI" id="CHEBI:64479"/>
        <dbReference type="EC" id="2.7.8.7"/>
    </reaction>
</comment>
<feature type="domain" description="4'-phosphopantetheinyl transferase" evidence="9">
    <location>
        <begin position="4"/>
        <end position="114"/>
    </location>
</feature>
<dbReference type="RefSeq" id="WP_265383476.1">
    <property type="nucleotide sequence ID" value="NZ_CP110615.1"/>
</dbReference>
<name>A0ABY6P213_9NOCA</name>
<gene>
    <name evidence="8" type="primary">acpS</name>
    <name evidence="10" type="ORF">RHODO2019_02510</name>
</gene>
<dbReference type="Pfam" id="PF01648">
    <property type="entry name" value="ACPS"/>
    <property type="match status" value="1"/>
</dbReference>
<keyword evidence="11" id="KW-1185">Reference proteome</keyword>
<evidence type="ECO:0000256" key="5">
    <source>
        <dbReference type="ARBA" id="ARBA00022842"/>
    </source>
</evidence>
<comment type="function">
    <text evidence="8">Transfers the 4'-phosphopantetheine moiety from coenzyme A to a Ser of acyl-carrier-protein.</text>
</comment>
<keyword evidence="7 8" id="KW-0275">Fatty acid biosynthesis</keyword>
<dbReference type="Proteomes" id="UP001164965">
    <property type="component" value="Chromosome"/>
</dbReference>
<dbReference type="Gene3D" id="3.90.470.20">
    <property type="entry name" value="4'-phosphopantetheinyl transferase domain"/>
    <property type="match status" value="1"/>
</dbReference>
<evidence type="ECO:0000256" key="2">
    <source>
        <dbReference type="ARBA" id="ARBA00022679"/>
    </source>
</evidence>
<evidence type="ECO:0000259" key="9">
    <source>
        <dbReference type="Pfam" id="PF01648"/>
    </source>
</evidence>
<keyword evidence="8" id="KW-0963">Cytoplasm</keyword>
<accession>A0ABY6P213</accession>
<evidence type="ECO:0000313" key="11">
    <source>
        <dbReference type="Proteomes" id="UP001164965"/>
    </source>
</evidence>
<keyword evidence="3 8" id="KW-0479">Metal-binding</keyword>
<comment type="subcellular location">
    <subcellularLocation>
        <location evidence="8">Cytoplasm</location>
    </subcellularLocation>
</comment>
<dbReference type="EC" id="2.7.8.7" evidence="8"/>
<evidence type="ECO:0000256" key="1">
    <source>
        <dbReference type="ARBA" id="ARBA00022516"/>
    </source>
</evidence>
<keyword evidence="6 8" id="KW-0443">Lipid metabolism</keyword>
<evidence type="ECO:0000256" key="3">
    <source>
        <dbReference type="ARBA" id="ARBA00022723"/>
    </source>
</evidence>
<dbReference type="GO" id="GO:0008897">
    <property type="term" value="F:holo-[acyl-carrier-protein] synthase activity"/>
    <property type="evidence" value="ECO:0007669"/>
    <property type="project" value="UniProtKB-EC"/>
</dbReference>
<reference evidence="10" key="1">
    <citation type="submission" date="2022-10" db="EMBL/GenBank/DDBJ databases">
        <title>Rhodococcus sp.75.</title>
        <authorList>
            <person name="Sun M."/>
        </authorList>
    </citation>
    <scope>NUCLEOTIDE SEQUENCE</scope>
    <source>
        <strain evidence="10">75</strain>
    </source>
</reference>
<evidence type="ECO:0000256" key="4">
    <source>
        <dbReference type="ARBA" id="ARBA00022832"/>
    </source>
</evidence>
<proteinExistence type="inferred from homology"/>
<keyword evidence="5 8" id="KW-0460">Magnesium</keyword>
<keyword evidence="2 8" id="KW-0808">Transferase</keyword>